<evidence type="ECO:0000313" key="1">
    <source>
        <dbReference type="EMBL" id="MBX0323667.1"/>
    </source>
</evidence>
<name>A0AAW4PTM1_9EURY</name>
<keyword evidence="2" id="KW-1185">Reference proteome</keyword>
<proteinExistence type="predicted"/>
<dbReference type="AlphaFoldDB" id="A0AAW4PTM1"/>
<gene>
    <name evidence="1" type="ORF">EGH21_11570</name>
</gene>
<organism evidence="1 2">
    <name type="scientific">Haloarcula rubra</name>
    <dbReference type="NCBI Taxonomy" id="2487747"/>
    <lineage>
        <taxon>Archaea</taxon>
        <taxon>Methanobacteriati</taxon>
        <taxon>Methanobacteriota</taxon>
        <taxon>Stenosarchaea group</taxon>
        <taxon>Halobacteria</taxon>
        <taxon>Halobacteriales</taxon>
        <taxon>Haloarculaceae</taxon>
        <taxon>Haloarcula</taxon>
    </lineage>
</organism>
<dbReference type="EMBL" id="RKLR01000003">
    <property type="protein sequence ID" value="MBX0323667.1"/>
    <property type="molecule type" value="Genomic_DNA"/>
</dbReference>
<evidence type="ECO:0000313" key="2">
    <source>
        <dbReference type="Proteomes" id="UP001430377"/>
    </source>
</evidence>
<accession>A0AAW4PTM1</accession>
<dbReference type="Proteomes" id="UP001430377">
    <property type="component" value="Unassembled WGS sequence"/>
</dbReference>
<reference evidence="1 2" key="1">
    <citation type="submission" date="2021-06" db="EMBL/GenBank/DDBJ databases">
        <title>Halomicroarcula sp. a new haloarchaeum isolated from saline soil.</title>
        <authorList>
            <person name="Duran-Viseras A."/>
            <person name="Sanchez-Porro C."/>
            <person name="Ventosa A."/>
        </authorList>
    </citation>
    <scope>NUCLEOTIDE SEQUENCE [LARGE SCALE GENOMIC DNA]</scope>
    <source>
        <strain evidence="1 2">F13</strain>
    </source>
</reference>
<dbReference type="RefSeq" id="WP_220618621.1">
    <property type="nucleotide sequence ID" value="NZ_RKLR01000003.1"/>
</dbReference>
<protein>
    <submittedName>
        <fullName evidence="1">Uncharacterized protein</fullName>
    </submittedName>
</protein>
<comment type="caution">
    <text evidence="1">The sequence shown here is derived from an EMBL/GenBank/DDBJ whole genome shotgun (WGS) entry which is preliminary data.</text>
</comment>
<sequence length="102" mass="10337">MSLHATVPVDASADVSLRVPRGGTEDLESGVAAVVEGVDGVSAVTVDRVTSVRPTFTDIRVDADLTVSIAVPADADPETAVADRLADGFGITSVSDLTVEAT</sequence>